<feature type="transmembrane region" description="Helical" evidence="1">
    <location>
        <begin position="68"/>
        <end position="88"/>
    </location>
</feature>
<dbReference type="AlphaFoldDB" id="B8HX08"/>
<dbReference type="STRING" id="395961.Cyan7425_0925"/>
<accession>B8HX08</accession>
<feature type="transmembrane region" description="Helical" evidence="1">
    <location>
        <begin position="131"/>
        <end position="152"/>
    </location>
</feature>
<feature type="transmembrane region" description="Helical" evidence="1">
    <location>
        <begin position="32"/>
        <end position="53"/>
    </location>
</feature>
<organism evidence="2">
    <name type="scientific">Cyanothece sp. (strain PCC 7425 / ATCC 29141)</name>
    <dbReference type="NCBI Taxonomy" id="395961"/>
    <lineage>
        <taxon>Bacteria</taxon>
        <taxon>Bacillati</taxon>
        <taxon>Cyanobacteriota</taxon>
        <taxon>Cyanophyceae</taxon>
        <taxon>Gomontiellales</taxon>
        <taxon>Cyanothecaceae</taxon>
        <taxon>Cyanothece</taxon>
    </lineage>
</organism>
<feature type="transmembrane region" description="Helical" evidence="1">
    <location>
        <begin position="173"/>
        <end position="192"/>
    </location>
</feature>
<reference evidence="2" key="1">
    <citation type="submission" date="2009-01" db="EMBL/GenBank/DDBJ databases">
        <title>Complete sequence of chromosome Cyanothece sp. PCC 7425.</title>
        <authorList>
            <consortium name="US DOE Joint Genome Institute"/>
            <person name="Lucas S."/>
            <person name="Copeland A."/>
            <person name="Lapidus A."/>
            <person name="Glavina del Rio T."/>
            <person name="Dalin E."/>
            <person name="Tice H."/>
            <person name="Bruce D."/>
            <person name="Goodwin L."/>
            <person name="Pitluck S."/>
            <person name="Sims D."/>
            <person name="Meineke L."/>
            <person name="Brettin T."/>
            <person name="Detter J.C."/>
            <person name="Han C."/>
            <person name="Larimer F."/>
            <person name="Land M."/>
            <person name="Hauser L."/>
            <person name="Kyrpides N."/>
            <person name="Ovchinnikova G."/>
            <person name="Liberton M."/>
            <person name="Stoeckel J."/>
            <person name="Banerjee A."/>
            <person name="Singh A."/>
            <person name="Page L."/>
            <person name="Sato H."/>
            <person name="Zhao L."/>
            <person name="Sherman L."/>
            <person name="Pakrasi H."/>
            <person name="Richardson P."/>
        </authorList>
    </citation>
    <scope>NUCLEOTIDE SEQUENCE</scope>
    <source>
        <strain evidence="2">PCC 7425</strain>
    </source>
</reference>
<gene>
    <name evidence="2" type="ordered locus">Cyan7425_0925</name>
</gene>
<dbReference type="eggNOG" id="COG2194">
    <property type="taxonomic scope" value="Bacteria"/>
</dbReference>
<evidence type="ECO:0000256" key="1">
    <source>
        <dbReference type="SAM" id="Phobius"/>
    </source>
</evidence>
<keyword evidence="1" id="KW-0812">Transmembrane</keyword>
<feature type="transmembrane region" description="Helical" evidence="1">
    <location>
        <begin position="100"/>
        <end position="125"/>
    </location>
</feature>
<dbReference type="HOGENOM" id="CLU_068015_0_0_3"/>
<protein>
    <recommendedName>
        <fullName evidence="3">Actin-binding WH2 domain-containing protein</fullName>
    </recommendedName>
</protein>
<evidence type="ECO:0008006" key="3">
    <source>
        <dbReference type="Google" id="ProtNLM"/>
    </source>
</evidence>
<proteinExistence type="predicted"/>
<evidence type="ECO:0000313" key="2">
    <source>
        <dbReference type="EMBL" id="ACL43311.1"/>
    </source>
</evidence>
<keyword evidence="1" id="KW-1133">Transmembrane helix</keyword>
<sequence>MLTYLGTVISLLRDRQEFLTEIHQSVKLNHKITALLMASSCCFSIYGGIIGAFHSPLQVLSSAIKLPALYLITLLVCLPALYILNVTFGAKQTLTQHFTYLLAAVAVIAMLLLGFAPVALFFLITVNDYQFFLLLNVVIFALTGIIGVSFLYQVMKPIDTDDLSQSVKVRTNILRFWLGLYGLVGSQLGWTLRPFFGTTGQFELFRPREGSFFAAVHTMLMNLLF</sequence>
<dbReference type="KEGG" id="cyn:Cyan7425_0925"/>
<keyword evidence="1" id="KW-0472">Membrane</keyword>
<name>B8HX08_CYAP4</name>
<dbReference type="EMBL" id="CP001344">
    <property type="protein sequence ID" value="ACL43311.1"/>
    <property type="molecule type" value="Genomic_DNA"/>
</dbReference>